<gene>
    <name evidence="11" type="ORF">PG999_005866</name>
</gene>
<dbReference type="EMBL" id="JAQQWP010000006">
    <property type="protein sequence ID" value="KAK8113797.1"/>
    <property type="molecule type" value="Genomic_DNA"/>
</dbReference>
<dbReference type="InterPro" id="IPR051836">
    <property type="entry name" value="Kremen_rcpt"/>
</dbReference>
<keyword evidence="6" id="KW-0325">Glycoprotein</keyword>
<feature type="compositionally biased region" description="Low complexity" evidence="7">
    <location>
        <begin position="137"/>
        <end position="153"/>
    </location>
</feature>
<keyword evidence="4 8" id="KW-1133">Transmembrane helix</keyword>
<feature type="domain" description="WSC" evidence="10">
    <location>
        <begin position="36"/>
        <end position="124"/>
    </location>
</feature>
<evidence type="ECO:0000256" key="4">
    <source>
        <dbReference type="ARBA" id="ARBA00022989"/>
    </source>
</evidence>
<name>A0AAW0QTU0_9PEZI</name>
<dbReference type="InterPro" id="IPR002889">
    <property type="entry name" value="WSC_carb-bd"/>
</dbReference>
<dbReference type="Proteomes" id="UP001392437">
    <property type="component" value="Unassembled WGS sequence"/>
</dbReference>
<dbReference type="PANTHER" id="PTHR24269:SF16">
    <property type="entry name" value="PROTEIN SLG1"/>
    <property type="match status" value="1"/>
</dbReference>
<evidence type="ECO:0000256" key="9">
    <source>
        <dbReference type="SAM" id="SignalP"/>
    </source>
</evidence>
<dbReference type="SMART" id="SM00321">
    <property type="entry name" value="WSC"/>
    <property type="match status" value="1"/>
</dbReference>
<evidence type="ECO:0000256" key="5">
    <source>
        <dbReference type="ARBA" id="ARBA00023136"/>
    </source>
</evidence>
<comment type="subcellular location">
    <subcellularLocation>
        <location evidence="1">Membrane</location>
        <topology evidence="1">Single-pass membrane protein</topology>
    </subcellularLocation>
</comment>
<sequence length="272" mass="28080">MLFKSFAFTALFVAAPLVSAAGKGTQKPAQEPQIGPDTVHGCYSSKGKMVLADTNKFQTQGSCAATCKEKGNTAAATQSDQCFCGDSYPPKSTLTKDENCGEPCPGFDTDACGGLDTWTVYNLGVRKQLPDDPDPKTSSSAATSAATSTAPAAVTTSAAASASSSGEADSGKSTNTVGIAVGVVVGLIAVCGIGGGAFFFYRRRRNAEIEEEHRRNAAVNAFIAGGKPPSSSGGLSLSDQRLDPVMAQRRVSNGSIADNEDYSRRILRVTNA</sequence>
<accession>A0AAW0QTU0</accession>
<evidence type="ECO:0000256" key="7">
    <source>
        <dbReference type="SAM" id="MobiDB-lite"/>
    </source>
</evidence>
<dbReference type="AlphaFoldDB" id="A0AAW0QTU0"/>
<feature type="signal peptide" evidence="9">
    <location>
        <begin position="1"/>
        <end position="20"/>
    </location>
</feature>
<feature type="chain" id="PRO_5043721239" evidence="9">
    <location>
        <begin position="21"/>
        <end position="272"/>
    </location>
</feature>
<evidence type="ECO:0000313" key="11">
    <source>
        <dbReference type="EMBL" id="KAK8113797.1"/>
    </source>
</evidence>
<evidence type="ECO:0000256" key="6">
    <source>
        <dbReference type="ARBA" id="ARBA00023180"/>
    </source>
</evidence>
<keyword evidence="12" id="KW-1185">Reference proteome</keyword>
<feature type="region of interest" description="Disordered" evidence="7">
    <location>
        <begin position="126"/>
        <end position="153"/>
    </location>
</feature>
<evidence type="ECO:0000256" key="8">
    <source>
        <dbReference type="SAM" id="Phobius"/>
    </source>
</evidence>
<reference evidence="11 12" key="1">
    <citation type="submission" date="2023-01" db="EMBL/GenBank/DDBJ databases">
        <title>Analysis of 21 Apiospora genomes using comparative genomics revels a genus with tremendous synthesis potential of carbohydrate active enzymes and secondary metabolites.</title>
        <authorList>
            <person name="Sorensen T."/>
        </authorList>
    </citation>
    <scope>NUCLEOTIDE SEQUENCE [LARGE SCALE GENOMIC DNA]</scope>
    <source>
        <strain evidence="11 12">CBS 117206</strain>
    </source>
</reference>
<evidence type="ECO:0000256" key="1">
    <source>
        <dbReference type="ARBA" id="ARBA00004167"/>
    </source>
</evidence>
<dbReference type="Pfam" id="PF01822">
    <property type="entry name" value="WSC"/>
    <property type="match status" value="1"/>
</dbReference>
<keyword evidence="3 9" id="KW-0732">Signal</keyword>
<proteinExistence type="predicted"/>
<protein>
    <submittedName>
        <fullName evidence="11">WSC domain containing protein</fullName>
    </submittedName>
</protein>
<dbReference type="GO" id="GO:0005886">
    <property type="term" value="C:plasma membrane"/>
    <property type="evidence" value="ECO:0007669"/>
    <property type="project" value="TreeGrafter"/>
</dbReference>
<dbReference type="PANTHER" id="PTHR24269">
    <property type="entry name" value="KREMEN PROTEIN"/>
    <property type="match status" value="1"/>
</dbReference>
<comment type="caution">
    <text evidence="11">The sequence shown here is derived from an EMBL/GenBank/DDBJ whole genome shotgun (WGS) entry which is preliminary data.</text>
</comment>
<dbReference type="PROSITE" id="PS51212">
    <property type="entry name" value="WSC"/>
    <property type="match status" value="1"/>
</dbReference>
<evidence type="ECO:0000256" key="2">
    <source>
        <dbReference type="ARBA" id="ARBA00022692"/>
    </source>
</evidence>
<keyword evidence="5 8" id="KW-0472">Membrane</keyword>
<evidence type="ECO:0000259" key="10">
    <source>
        <dbReference type="PROSITE" id="PS51212"/>
    </source>
</evidence>
<evidence type="ECO:0000313" key="12">
    <source>
        <dbReference type="Proteomes" id="UP001392437"/>
    </source>
</evidence>
<feature type="transmembrane region" description="Helical" evidence="8">
    <location>
        <begin position="177"/>
        <end position="201"/>
    </location>
</feature>
<organism evidence="11 12">
    <name type="scientific">Apiospora kogelbergensis</name>
    <dbReference type="NCBI Taxonomy" id="1337665"/>
    <lineage>
        <taxon>Eukaryota</taxon>
        <taxon>Fungi</taxon>
        <taxon>Dikarya</taxon>
        <taxon>Ascomycota</taxon>
        <taxon>Pezizomycotina</taxon>
        <taxon>Sordariomycetes</taxon>
        <taxon>Xylariomycetidae</taxon>
        <taxon>Amphisphaeriales</taxon>
        <taxon>Apiosporaceae</taxon>
        <taxon>Apiospora</taxon>
    </lineage>
</organism>
<evidence type="ECO:0000256" key="3">
    <source>
        <dbReference type="ARBA" id="ARBA00022729"/>
    </source>
</evidence>
<keyword evidence="2 8" id="KW-0812">Transmembrane</keyword>